<evidence type="ECO:0000313" key="10">
    <source>
        <dbReference type="Proteomes" id="UP000288216"/>
    </source>
</evidence>
<dbReference type="InterPro" id="IPR001612">
    <property type="entry name" value="Caveolin"/>
</dbReference>
<dbReference type="GO" id="GO:0005925">
    <property type="term" value="C:focal adhesion"/>
    <property type="evidence" value="ECO:0007669"/>
    <property type="project" value="TreeGrafter"/>
</dbReference>
<dbReference type="GO" id="GO:0000139">
    <property type="term" value="C:Golgi membrane"/>
    <property type="evidence" value="ECO:0007669"/>
    <property type="project" value="UniProtKB-SubCell"/>
</dbReference>
<comment type="subcellular location">
    <subcellularLocation>
        <location evidence="1 6">Cell membrane</location>
        <topology evidence="1 6">Peripheral membrane protein</topology>
    </subcellularLocation>
    <subcellularLocation>
        <location evidence="6">Golgi apparatus membrane</location>
        <topology evidence="6">Peripheral membrane protein</topology>
    </subcellularLocation>
    <subcellularLocation>
        <location evidence="6">Membrane</location>
        <location evidence="6">Caveola</location>
        <topology evidence="6">Peripheral membrane protein</topology>
    </subcellularLocation>
</comment>
<dbReference type="PROSITE" id="PS01210">
    <property type="entry name" value="CAVEOLIN"/>
    <property type="match status" value="1"/>
</dbReference>
<evidence type="ECO:0000256" key="1">
    <source>
        <dbReference type="ARBA" id="ARBA00004202"/>
    </source>
</evidence>
<reference evidence="9 10" key="1">
    <citation type="journal article" date="2018" name="Nat. Ecol. Evol.">
        <title>Shark genomes provide insights into elasmobranch evolution and the origin of vertebrates.</title>
        <authorList>
            <person name="Hara Y"/>
            <person name="Yamaguchi K"/>
            <person name="Onimaru K"/>
            <person name="Kadota M"/>
            <person name="Koyanagi M"/>
            <person name="Keeley SD"/>
            <person name="Tatsumi K"/>
            <person name="Tanaka K"/>
            <person name="Motone F"/>
            <person name="Kageyama Y"/>
            <person name="Nozu R"/>
            <person name="Adachi N"/>
            <person name="Nishimura O"/>
            <person name="Nakagawa R"/>
            <person name="Tanegashima C"/>
            <person name="Kiyatake I"/>
            <person name="Matsumoto R"/>
            <person name="Murakumo K"/>
            <person name="Nishida K"/>
            <person name="Terakita A"/>
            <person name="Kuratani S"/>
            <person name="Sato K"/>
            <person name="Hyodo S Kuraku.S."/>
        </authorList>
    </citation>
    <scope>NUCLEOTIDE SEQUENCE [LARGE SCALE GENOMIC DNA]</scope>
</reference>
<keyword evidence="5 6" id="KW-0472">Membrane</keyword>
<gene>
    <name evidence="9" type="ORF">scyTo_0010732</name>
</gene>
<dbReference type="Pfam" id="PF01146">
    <property type="entry name" value="Caveolin"/>
    <property type="match status" value="1"/>
</dbReference>
<keyword evidence="8" id="KW-0812">Transmembrane</keyword>
<evidence type="ECO:0000256" key="7">
    <source>
        <dbReference type="SAM" id="MobiDB-lite"/>
    </source>
</evidence>
<dbReference type="PANTHER" id="PTHR10844">
    <property type="entry name" value="CAVEOLIN"/>
    <property type="match status" value="1"/>
</dbReference>
<evidence type="ECO:0000313" key="9">
    <source>
        <dbReference type="EMBL" id="GCB70251.1"/>
    </source>
</evidence>
<dbReference type="AlphaFoldDB" id="A0A401PAV8"/>
<dbReference type="PANTHER" id="PTHR10844:SF13">
    <property type="entry name" value="CAVEOLIN"/>
    <property type="match status" value="1"/>
</dbReference>
<feature type="region of interest" description="Disordered" evidence="7">
    <location>
        <begin position="39"/>
        <end position="61"/>
    </location>
</feature>
<keyword evidence="8" id="KW-1133">Transmembrane helix</keyword>
<comment type="similarity">
    <text evidence="2 6">Belongs to the caveolin family.</text>
</comment>
<comment type="function">
    <text evidence="6">May act as a scaffolding protein within caveolar membranes. Interacts directly with G-protein alpha subunits and can functionally regulate their activity.</text>
</comment>
<dbReference type="GO" id="GO:0042383">
    <property type="term" value="C:sarcolemma"/>
    <property type="evidence" value="ECO:0007669"/>
    <property type="project" value="TreeGrafter"/>
</dbReference>
<protein>
    <recommendedName>
        <fullName evidence="6">Caveolin</fullName>
    </recommendedName>
</protein>
<evidence type="ECO:0000256" key="6">
    <source>
        <dbReference type="RuleBase" id="RU000680"/>
    </source>
</evidence>
<dbReference type="Proteomes" id="UP000288216">
    <property type="component" value="Unassembled WGS sequence"/>
</dbReference>
<feature type="transmembrane region" description="Helical" evidence="8">
    <location>
        <begin position="107"/>
        <end position="133"/>
    </location>
</feature>
<dbReference type="GO" id="GO:0005901">
    <property type="term" value="C:caveola"/>
    <property type="evidence" value="ECO:0007669"/>
    <property type="project" value="UniProtKB-SubCell"/>
</dbReference>
<dbReference type="GO" id="GO:0051480">
    <property type="term" value="P:regulation of cytosolic calcium ion concentration"/>
    <property type="evidence" value="ECO:0007669"/>
    <property type="project" value="TreeGrafter"/>
</dbReference>
<evidence type="ECO:0000256" key="8">
    <source>
        <dbReference type="SAM" id="Phobius"/>
    </source>
</evidence>
<dbReference type="STRING" id="75743.A0A401PAV8"/>
<dbReference type="InterPro" id="IPR018361">
    <property type="entry name" value="Caveolin_CS"/>
</dbReference>
<dbReference type="OMA" id="IQTVWAS"/>
<sequence length="182" mass="20141">PCHYCRVALPPDSQSSVVGCASMHTGEHLNETKIDLGEGEGEADQNVPVPKGQSSPLEDRDPKGINAHLKVNFEDVIAEPDSVHSFDKVWIWSDALFEVSKLWCYRIISLIFAVPVSLISGVLFAILSCLHIWCVMPCIKNFLMNMPSIQTIWGSIVDLIISPCCESMGRCFSSINLHIARD</sequence>
<accession>A0A401PAV8</accession>
<name>A0A401PAV8_SCYTO</name>
<comment type="caution">
    <text evidence="9">The sequence shown here is derived from an EMBL/GenBank/DDBJ whole genome shotgun (WGS) entry which is preliminary data.</text>
</comment>
<dbReference type="EMBL" id="BFAA01004686">
    <property type="protein sequence ID" value="GCB70251.1"/>
    <property type="molecule type" value="Genomic_DNA"/>
</dbReference>
<organism evidence="9 10">
    <name type="scientific">Scyliorhinus torazame</name>
    <name type="common">Cloudy catshark</name>
    <name type="synonym">Catulus torazame</name>
    <dbReference type="NCBI Taxonomy" id="75743"/>
    <lineage>
        <taxon>Eukaryota</taxon>
        <taxon>Metazoa</taxon>
        <taxon>Chordata</taxon>
        <taxon>Craniata</taxon>
        <taxon>Vertebrata</taxon>
        <taxon>Chondrichthyes</taxon>
        <taxon>Elasmobranchii</taxon>
        <taxon>Galeomorphii</taxon>
        <taxon>Galeoidea</taxon>
        <taxon>Carcharhiniformes</taxon>
        <taxon>Scyliorhinidae</taxon>
        <taxon>Scyliorhinus</taxon>
    </lineage>
</organism>
<proteinExistence type="inferred from homology"/>
<evidence type="ECO:0000256" key="2">
    <source>
        <dbReference type="ARBA" id="ARBA00010988"/>
    </source>
</evidence>
<evidence type="ECO:0000256" key="5">
    <source>
        <dbReference type="ARBA" id="ARBA00023136"/>
    </source>
</evidence>
<evidence type="ECO:0000256" key="4">
    <source>
        <dbReference type="ARBA" id="ARBA00023034"/>
    </source>
</evidence>
<keyword evidence="3 6" id="KW-1003">Cell membrane</keyword>
<dbReference type="GO" id="GO:0030154">
    <property type="term" value="P:cell differentiation"/>
    <property type="evidence" value="ECO:0007669"/>
    <property type="project" value="TreeGrafter"/>
</dbReference>
<keyword evidence="10" id="KW-1185">Reference proteome</keyword>
<keyword evidence="4 6" id="KW-0333">Golgi apparatus</keyword>
<dbReference type="OrthoDB" id="5917823at2759"/>
<feature type="non-terminal residue" evidence="9">
    <location>
        <position position="1"/>
    </location>
</feature>
<dbReference type="GO" id="GO:0060090">
    <property type="term" value="F:molecular adaptor activity"/>
    <property type="evidence" value="ECO:0007669"/>
    <property type="project" value="TreeGrafter"/>
</dbReference>
<dbReference type="GO" id="GO:0070836">
    <property type="term" value="P:caveola assembly"/>
    <property type="evidence" value="ECO:0007669"/>
    <property type="project" value="InterPro"/>
</dbReference>
<evidence type="ECO:0000256" key="3">
    <source>
        <dbReference type="ARBA" id="ARBA00022475"/>
    </source>
</evidence>